<dbReference type="GO" id="GO:0046872">
    <property type="term" value="F:metal ion binding"/>
    <property type="evidence" value="ECO:0007669"/>
    <property type="project" value="InterPro"/>
</dbReference>
<dbReference type="Pfam" id="PF02222">
    <property type="entry name" value="ATP-grasp"/>
    <property type="match status" value="1"/>
</dbReference>
<dbReference type="InterPro" id="IPR054350">
    <property type="entry name" value="PurT/PurK_preATP-grasp"/>
</dbReference>
<reference evidence="8" key="1">
    <citation type="submission" date="2016-10" db="EMBL/GenBank/DDBJ databases">
        <authorList>
            <person name="Varghese N."/>
            <person name="Submissions S."/>
        </authorList>
    </citation>
    <scope>NUCLEOTIDE SEQUENCE [LARGE SCALE GENOMIC DNA]</scope>
    <source>
        <strain evidence="8">DSM 22361</strain>
    </source>
</reference>
<dbReference type="Gene3D" id="3.30.470.20">
    <property type="entry name" value="ATP-grasp fold, B domain"/>
    <property type="match status" value="1"/>
</dbReference>
<evidence type="ECO:0000313" key="7">
    <source>
        <dbReference type="EMBL" id="SEF41007.1"/>
    </source>
</evidence>
<keyword evidence="8" id="KW-1185">Reference proteome</keyword>
<dbReference type="GO" id="GO:0004638">
    <property type="term" value="F:phosphoribosylaminoimidazole carboxylase activity"/>
    <property type="evidence" value="ECO:0007669"/>
    <property type="project" value="InterPro"/>
</dbReference>
<name>A0A1H5RTU5_9SPHI</name>
<feature type="binding site" evidence="4">
    <location>
        <position position="185"/>
    </location>
    <ligand>
        <name>ATP</name>
        <dbReference type="ChEBI" id="CHEBI:30616"/>
    </ligand>
</feature>
<accession>A0A1H5RTU5</accession>
<dbReference type="GO" id="GO:0034028">
    <property type="term" value="F:5-(carboxyamino)imidazole ribonucleotide synthase activity"/>
    <property type="evidence" value="ECO:0007669"/>
    <property type="project" value="UniProtKB-UniRule"/>
</dbReference>
<dbReference type="SUPFAM" id="SSF51246">
    <property type="entry name" value="Rudiment single hybrid motif"/>
    <property type="match status" value="1"/>
</dbReference>
<dbReference type="GO" id="GO:0005829">
    <property type="term" value="C:cytosol"/>
    <property type="evidence" value="ECO:0007669"/>
    <property type="project" value="TreeGrafter"/>
</dbReference>
<comment type="similarity">
    <text evidence="4 5">Belongs to the PurK/PurT family.</text>
</comment>
<dbReference type="InterPro" id="IPR005875">
    <property type="entry name" value="PurK"/>
</dbReference>
<dbReference type="GO" id="GO:0006189">
    <property type="term" value="P:'de novo' IMP biosynthetic process"/>
    <property type="evidence" value="ECO:0007669"/>
    <property type="project" value="UniProtKB-UniRule"/>
</dbReference>
<feature type="binding site" evidence="4">
    <location>
        <position position="108"/>
    </location>
    <ligand>
        <name>ATP</name>
        <dbReference type="ChEBI" id="CHEBI:30616"/>
    </ligand>
</feature>
<feature type="binding site" evidence="4">
    <location>
        <begin position="177"/>
        <end position="180"/>
    </location>
    <ligand>
        <name>ATP</name>
        <dbReference type="ChEBI" id="CHEBI:30616"/>
    </ligand>
</feature>
<dbReference type="RefSeq" id="WP_103904726.1">
    <property type="nucleotide sequence ID" value="NZ_CP049246.1"/>
</dbReference>
<dbReference type="PANTHER" id="PTHR11609">
    <property type="entry name" value="PURINE BIOSYNTHESIS PROTEIN 6/7, PUR6/7"/>
    <property type="match status" value="1"/>
</dbReference>
<dbReference type="SUPFAM" id="SSF52440">
    <property type="entry name" value="PreATP-grasp domain"/>
    <property type="match status" value="1"/>
</dbReference>
<dbReference type="PANTHER" id="PTHR11609:SF5">
    <property type="entry name" value="PHOSPHORIBOSYLAMINOIMIDAZOLE CARBOXYLASE"/>
    <property type="match status" value="1"/>
</dbReference>
<dbReference type="OrthoDB" id="9804625at2"/>
<evidence type="ECO:0000256" key="1">
    <source>
        <dbReference type="ARBA" id="ARBA00022741"/>
    </source>
</evidence>
<evidence type="ECO:0000256" key="5">
    <source>
        <dbReference type="RuleBase" id="RU361200"/>
    </source>
</evidence>
<dbReference type="InterPro" id="IPR003135">
    <property type="entry name" value="ATP-grasp_carboxylate-amine"/>
</dbReference>
<keyword evidence="1 4" id="KW-0547">Nucleotide-binding</keyword>
<dbReference type="NCBIfam" id="TIGR01161">
    <property type="entry name" value="purK"/>
    <property type="match status" value="1"/>
</dbReference>
<dbReference type="NCBIfam" id="NF004679">
    <property type="entry name" value="PRK06019.1-5"/>
    <property type="match status" value="1"/>
</dbReference>
<evidence type="ECO:0000256" key="4">
    <source>
        <dbReference type="HAMAP-Rule" id="MF_01928"/>
    </source>
</evidence>
<dbReference type="EMBL" id="FNUT01000001">
    <property type="protein sequence ID" value="SEF41007.1"/>
    <property type="molecule type" value="Genomic_DNA"/>
</dbReference>
<dbReference type="PROSITE" id="PS50975">
    <property type="entry name" value="ATP_GRASP"/>
    <property type="match status" value="1"/>
</dbReference>
<dbReference type="AlphaFoldDB" id="A0A1H5RTU5"/>
<dbReference type="HAMAP" id="MF_01928">
    <property type="entry name" value="PurK"/>
    <property type="match status" value="1"/>
</dbReference>
<dbReference type="Pfam" id="PF22660">
    <property type="entry name" value="RS_preATP-grasp-like"/>
    <property type="match status" value="1"/>
</dbReference>
<keyword evidence="3 4" id="KW-0067">ATP-binding</keyword>
<dbReference type="Gene3D" id="3.40.50.20">
    <property type="match status" value="1"/>
</dbReference>
<keyword evidence="4 5" id="KW-0436">Ligase</keyword>
<comment type="pathway">
    <text evidence="4 5">Purine metabolism; IMP biosynthesis via de novo pathway; 5-amino-1-(5-phospho-D-ribosyl)imidazole-4-carboxylate from 5-amino-1-(5-phospho-D-ribosyl)imidazole (N5-CAIR route): step 1/2.</text>
</comment>
<comment type="subunit">
    <text evidence="4 5">Homodimer.</text>
</comment>
<feature type="domain" description="ATP-grasp" evidence="6">
    <location>
        <begin position="112"/>
        <end position="294"/>
    </location>
</feature>
<keyword evidence="2 4" id="KW-0658">Purine biosynthesis</keyword>
<dbReference type="Pfam" id="PF17769">
    <property type="entry name" value="PurK_C"/>
    <property type="match status" value="1"/>
</dbReference>
<protein>
    <recommendedName>
        <fullName evidence="4 5">N5-carboxyaminoimidazole ribonucleotide synthase</fullName>
        <shortName evidence="4 5">N5-CAIR synthase</shortName>
        <ecNumber evidence="4 5">6.3.4.18</ecNumber>
    </recommendedName>
    <alternativeName>
        <fullName evidence="4 5">5-(carboxyamino)imidazole ribonucleotide synthetase</fullName>
    </alternativeName>
</protein>
<proteinExistence type="inferred from homology"/>
<dbReference type="Proteomes" id="UP000236731">
    <property type="component" value="Unassembled WGS sequence"/>
</dbReference>
<dbReference type="InterPro" id="IPR016185">
    <property type="entry name" value="PreATP-grasp_dom_sf"/>
</dbReference>
<evidence type="ECO:0000313" key="8">
    <source>
        <dbReference type="Proteomes" id="UP000236731"/>
    </source>
</evidence>
<dbReference type="InterPro" id="IPR011761">
    <property type="entry name" value="ATP-grasp"/>
</dbReference>
<sequence length="380" mass="42380">MAKDFYGDLRLGILGGGQLGRMLIQEAINFNVNIHVLDPDPNAPCKKLCNQFEVGSLSDFDTVYNFGKDLDMITIEIEKVNVDALEKLEDEGVLVYPQSRVIRLIQDKGLQKQFFKQNDIPTSAFQFISNRDGLANCQIALPYIQKLRKDGYDGKGVKKISSSADYADAFDAPSIVEEMVDFEKEIAVIVARNDRGDMATFPMVEMEFNPQANLVEFLISPSTYSFDIQSKAESIALKIANDLQIVGVLAVEMFLTKDGDILVNELAPRPHNSGHQTIEGNFTSQFGQHLRAIFNLPLGNTESRANAIMVNLLGEEGYEGLAEYDGIEEALSIEGVYVHLYGKKYTKPFRKMGHVCIINQDRALAIENARKVQELIKVIA</sequence>
<feature type="binding site" evidence="4">
    <location>
        <position position="146"/>
    </location>
    <ligand>
        <name>ATP</name>
        <dbReference type="ChEBI" id="CHEBI:30616"/>
    </ligand>
</feature>
<dbReference type="SUPFAM" id="SSF56059">
    <property type="entry name" value="Glutathione synthetase ATP-binding domain-like"/>
    <property type="match status" value="1"/>
</dbReference>
<comment type="function">
    <text evidence="4">Catalyzes the ATP-dependent conversion of 5-aminoimidazole ribonucleotide (AIR) and HCO(3)(-) to N5-carboxyaminoimidazole ribonucleotide (N5-CAIR).</text>
</comment>
<evidence type="ECO:0000256" key="3">
    <source>
        <dbReference type="ARBA" id="ARBA00022840"/>
    </source>
</evidence>
<comment type="function">
    <text evidence="5">Catalyzes the ATP-dependent conversion of 5-aminoimidazole ribonucleotide (AIR) and HCO(3)- to N5-carboxyaminoimidazole ribonucleotide (N5-CAIR).</text>
</comment>
<dbReference type="EC" id="6.3.4.18" evidence="4 5"/>
<feature type="binding site" evidence="4">
    <location>
        <begin position="264"/>
        <end position="265"/>
    </location>
    <ligand>
        <name>ATP</name>
        <dbReference type="ChEBI" id="CHEBI:30616"/>
    </ligand>
</feature>
<comment type="caution">
    <text evidence="4">Lacks conserved residue(s) required for the propagation of feature annotation.</text>
</comment>
<dbReference type="Gene3D" id="3.30.1490.20">
    <property type="entry name" value="ATP-grasp fold, A domain"/>
    <property type="match status" value="1"/>
</dbReference>
<dbReference type="UniPathway" id="UPA00074">
    <property type="reaction ID" value="UER00942"/>
</dbReference>
<evidence type="ECO:0000256" key="2">
    <source>
        <dbReference type="ARBA" id="ARBA00022755"/>
    </source>
</evidence>
<dbReference type="InterPro" id="IPR040686">
    <property type="entry name" value="PurK_C"/>
</dbReference>
<comment type="catalytic activity">
    <reaction evidence="4 5">
        <text>5-amino-1-(5-phospho-beta-D-ribosyl)imidazole + hydrogencarbonate + ATP = 5-carboxyamino-1-(5-phospho-D-ribosyl)imidazole + ADP + phosphate + 2 H(+)</text>
        <dbReference type="Rhea" id="RHEA:19317"/>
        <dbReference type="ChEBI" id="CHEBI:15378"/>
        <dbReference type="ChEBI" id="CHEBI:17544"/>
        <dbReference type="ChEBI" id="CHEBI:30616"/>
        <dbReference type="ChEBI" id="CHEBI:43474"/>
        <dbReference type="ChEBI" id="CHEBI:58730"/>
        <dbReference type="ChEBI" id="CHEBI:137981"/>
        <dbReference type="ChEBI" id="CHEBI:456216"/>
        <dbReference type="EC" id="6.3.4.18"/>
    </reaction>
</comment>
<evidence type="ECO:0000259" key="6">
    <source>
        <dbReference type="PROSITE" id="PS50975"/>
    </source>
</evidence>
<dbReference type="InterPro" id="IPR013815">
    <property type="entry name" value="ATP_grasp_subdomain_1"/>
</dbReference>
<dbReference type="InterPro" id="IPR011054">
    <property type="entry name" value="Rudment_hybrid_motif"/>
</dbReference>
<organism evidence="7 8">
    <name type="scientific">Sphingobacterium lactis</name>
    <dbReference type="NCBI Taxonomy" id="797291"/>
    <lineage>
        <taxon>Bacteria</taxon>
        <taxon>Pseudomonadati</taxon>
        <taxon>Bacteroidota</taxon>
        <taxon>Sphingobacteriia</taxon>
        <taxon>Sphingobacteriales</taxon>
        <taxon>Sphingobacteriaceae</taxon>
        <taxon>Sphingobacterium</taxon>
    </lineage>
</organism>
<gene>
    <name evidence="4 5" type="primary">purK</name>
    <name evidence="7" type="ORF">SAMN05421877_10145</name>
</gene>
<dbReference type="GO" id="GO:0005524">
    <property type="term" value="F:ATP binding"/>
    <property type="evidence" value="ECO:0007669"/>
    <property type="project" value="UniProtKB-UniRule"/>
</dbReference>